<dbReference type="InterPro" id="IPR052275">
    <property type="entry name" value="Mt_Fe-S_assembly_factor"/>
</dbReference>
<dbReference type="Proteomes" id="UP000193922">
    <property type="component" value="Unassembled WGS sequence"/>
</dbReference>
<dbReference type="Gene3D" id="3.30.300.90">
    <property type="entry name" value="BolA-like"/>
    <property type="match status" value="1"/>
</dbReference>
<protein>
    <recommendedName>
        <fullName evidence="5">Bola-like protein</fullName>
    </recommendedName>
</protein>
<organism evidence="3 4">
    <name type="scientific">Linderina pennispora</name>
    <dbReference type="NCBI Taxonomy" id="61395"/>
    <lineage>
        <taxon>Eukaryota</taxon>
        <taxon>Fungi</taxon>
        <taxon>Fungi incertae sedis</taxon>
        <taxon>Zoopagomycota</taxon>
        <taxon>Kickxellomycotina</taxon>
        <taxon>Kickxellomycetes</taxon>
        <taxon>Kickxellales</taxon>
        <taxon>Kickxellaceae</taxon>
        <taxon>Linderina</taxon>
    </lineage>
</organism>
<dbReference type="AlphaFoldDB" id="A0A1Y1W4W7"/>
<reference evidence="3 4" key="1">
    <citation type="submission" date="2016-07" db="EMBL/GenBank/DDBJ databases">
        <title>Pervasive Adenine N6-methylation of Active Genes in Fungi.</title>
        <authorList>
            <consortium name="DOE Joint Genome Institute"/>
            <person name="Mondo S.J."/>
            <person name="Dannebaum R.O."/>
            <person name="Kuo R.C."/>
            <person name="Labutti K."/>
            <person name="Haridas S."/>
            <person name="Kuo A."/>
            <person name="Salamov A."/>
            <person name="Ahrendt S.R."/>
            <person name="Lipzen A."/>
            <person name="Sullivan W."/>
            <person name="Andreopoulos W.B."/>
            <person name="Clum A."/>
            <person name="Lindquist E."/>
            <person name="Daum C."/>
            <person name="Ramamoorthy G.K."/>
            <person name="Gryganskyi A."/>
            <person name="Culley D."/>
            <person name="Magnuson J.K."/>
            <person name="James T.Y."/>
            <person name="O'Malley M.A."/>
            <person name="Stajich J.E."/>
            <person name="Spatafora J.W."/>
            <person name="Visel A."/>
            <person name="Grigoriev I.V."/>
        </authorList>
    </citation>
    <scope>NUCLEOTIDE SEQUENCE [LARGE SCALE GENOMIC DNA]</scope>
    <source>
        <strain evidence="3 4">ATCC 12442</strain>
    </source>
</reference>
<dbReference type="STRING" id="61395.A0A1Y1W4W7"/>
<proteinExistence type="inferred from homology"/>
<evidence type="ECO:0000256" key="2">
    <source>
        <dbReference type="RuleBase" id="RU003860"/>
    </source>
</evidence>
<evidence type="ECO:0000256" key="1">
    <source>
        <dbReference type="ARBA" id="ARBA00005578"/>
    </source>
</evidence>
<evidence type="ECO:0000313" key="3">
    <source>
        <dbReference type="EMBL" id="ORX68557.1"/>
    </source>
</evidence>
<dbReference type="SUPFAM" id="SSF82657">
    <property type="entry name" value="BolA-like"/>
    <property type="match status" value="1"/>
</dbReference>
<evidence type="ECO:0008006" key="5">
    <source>
        <dbReference type="Google" id="ProtNLM"/>
    </source>
</evidence>
<dbReference type="GO" id="GO:0005759">
    <property type="term" value="C:mitochondrial matrix"/>
    <property type="evidence" value="ECO:0007669"/>
    <property type="project" value="TreeGrafter"/>
</dbReference>
<keyword evidence="4" id="KW-1185">Reference proteome</keyword>
<dbReference type="InterPro" id="IPR002634">
    <property type="entry name" value="BolA"/>
</dbReference>
<dbReference type="PANTHER" id="PTHR46188:SF1">
    <property type="entry name" value="BOLA-LIKE PROTEIN 3"/>
    <property type="match status" value="1"/>
</dbReference>
<dbReference type="EMBL" id="MCFD01000009">
    <property type="protein sequence ID" value="ORX68557.1"/>
    <property type="molecule type" value="Genomic_DNA"/>
</dbReference>
<comment type="similarity">
    <text evidence="1 2">Belongs to the BolA/IbaG family.</text>
</comment>
<dbReference type="GeneID" id="63807076"/>
<dbReference type="RefSeq" id="XP_040742339.1">
    <property type="nucleotide sequence ID" value="XM_040890428.1"/>
</dbReference>
<comment type="caution">
    <text evidence="3">The sequence shown here is derived from an EMBL/GenBank/DDBJ whole genome shotgun (WGS) entry which is preliminary data.</text>
</comment>
<dbReference type="PANTHER" id="PTHR46188">
    <property type="entry name" value="BOLA-LIKE PROTEIN 3"/>
    <property type="match status" value="1"/>
</dbReference>
<evidence type="ECO:0000313" key="4">
    <source>
        <dbReference type="Proteomes" id="UP000193922"/>
    </source>
</evidence>
<gene>
    <name evidence="3" type="ORF">DL89DRAFT_293794</name>
</gene>
<sequence>MLRQTLGRFAQRSSSRICPAPARRFYVAPPATFGTDGEKHIFHKLNAGLSPTKLAVTDSSGGCGSMYVVEIEAECFRGLNRVKQTKMVNALLKDELKEMHGMRVLCSVPPKEEA</sequence>
<dbReference type="Pfam" id="PF01722">
    <property type="entry name" value="BolA"/>
    <property type="match status" value="1"/>
</dbReference>
<dbReference type="InterPro" id="IPR036065">
    <property type="entry name" value="BolA-like_sf"/>
</dbReference>
<dbReference type="OrthoDB" id="203381at2759"/>
<name>A0A1Y1W4W7_9FUNG</name>
<accession>A0A1Y1W4W7</accession>